<dbReference type="RefSeq" id="WP_164550384.1">
    <property type="nucleotide sequence ID" value="NZ_JBHTMH010000004.1"/>
</dbReference>
<dbReference type="InterPro" id="IPR027417">
    <property type="entry name" value="P-loop_NTPase"/>
</dbReference>
<evidence type="ECO:0000256" key="2">
    <source>
        <dbReference type="PIRSR" id="PIRSR007531-2"/>
    </source>
</evidence>
<dbReference type="AlphaFoldDB" id="A0A3S5D3I1"/>
<feature type="active site" evidence="1">
    <location>
        <position position="37"/>
    </location>
</feature>
<organism evidence="3 4">
    <name type="scientific">Devosia equisanguinis</name>
    <dbReference type="NCBI Taxonomy" id="2490941"/>
    <lineage>
        <taxon>Bacteria</taxon>
        <taxon>Pseudomonadati</taxon>
        <taxon>Pseudomonadota</taxon>
        <taxon>Alphaproteobacteria</taxon>
        <taxon>Hyphomicrobiales</taxon>
        <taxon>Devosiaceae</taxon>
        <taxon>Devosia</taxon>
    </lineage>
</organism>
<dbReference type="PIRSF" id="PIRSF007531">
    <property type="entry name" value="CPT"/>
    <property type="match status" value="1"/>
</dbReference>
<gene>
    <name evidence="3" type="ORF">DEVEQU_02559</name>
</gene>
<dbReference type="SUPFAM" id="SSF52540">
    <property type="entry name" value="P-loop containing nucleoside triphosphate hydrolases"/>
    <property type="match status" value="1"/>
</dbReference>
<reference evidence="3 4" key="1">
    <citation type="submission" date="2018-12" db="EMBL/GenBank/DDBJ databases">
        <authorList>
            <person name="Criscuolo A."/>
        </authorList>
    </citation>
    <scope>NUCLEOTIDE SEQUENCE [LARGE SCALE GENOMIC DNA]</scope>
    <source>
        <strain evidence="3">ACIP1116281</strain>
    </source>
</reference>
<keyword evidence="3" id="KW-0808">Transferase</keyword>
<keyword evidence="4" id="KW-1185">Reference proteome</keyword>
<dbReference type="Gene3D" id="3.40.50.300">
    <property type="entry name" value="P-loop containing nucleotide triphosphate hydrolases"/>
    <property type="match status" value="1"/>
</dbReference>
<accession>A0A3S5D3I1</accession>
<dbReference type="Pfam" id="PF07931">
    <property type="entry name" value="CPT"/>
    <property type="match status" value="1"/>
</dbReference>
<evidence type="ECO:0000313" key="4">
    <source>
        <dbReference type="Proteomes" id="UP000268844"/>
    </source>
</evidence>
<evidence type="ECO:0000313" key="3">
    <source>
        <dbReference type="EMBL" id="VDS05417.1"/>
    </source>
</evidence>
<dbReference type="InterPro" id="IPR012853">
    <property type="entry name" value="CPT"/>
</dbReference>
<sequence length="207" mass="21896">MTGRIVILNGAPRAGKSSLAEAIRTRVSGRWLIWGVDAFNATLPPELLPGIGLRPGGERPDLEANLPELFGRYLGVLTGMATSGLDVVADLGLHTDYATGFDPLPMLAEALAGFAVYFIGIDCDLDTIMARRNADTQDGLYAAGPGVPAPVARWQQAVHDSKSYDLRLDMGKLTAEQGANHVQALLMSPPTTTILGLSSIDARSGQL</sequence>
<protein>
    <submittedName>
        <fullName evidence="3">Chloramphenicol phosphotransferase-like protein</fullName>
    </submittedName>
</protein>
<dbReference type="Proteomes" id="UP000268844">
    <property type="component" value="Unassembled WGS sequence"/>
</dbReference>
<dbReference type="EMBL" id="UZWD01000031">
    <property type="protein sequence ID" value="VDS05417.1"/>
    <property type="molecule type" value="Genomic_DNA"/>
</dbReference>
<dbReference type="GO" id="GO:0005524">
    <property type="term" value="F:ATP binding"/>
    <property type="evidence" value="ECO:0007669"/>
    <property type="project" value="InterPro"/>
</dbReference>
<evidence type="ECO:0000256" key="1">
    <source>
        <dbReference type="PIRSR" id="PIRSR007531-1"/>
    </source>
</evidence>
<dbReference type="GO" id="GO:0016740">
    <property type="term" value="F:transferase activity"/>
    <property type="evidence" value="ECO:0007669"/>
    <property type="project" value="UniProtKB-KW"/>
</dbReference>
<name>A0A3S5D3I1_9HYPH</name>
<proteinExistence type="predicted"/>
<feature type="binding site" evidence="2">
    <location>
        <begin position="10"/>
        <end position="17"/>
    </location>
    <ligand>
        <name>ATP</name>
        <dbReference type="ChEBI" id="CHEBI:30616"/>
    </ligand>
</feature>